<keyword evidence="2" id="KW-0472">Membrane</keyword>
<dbReference type="Pfam" id="PF03140">
    <property type="entry name" value="DUF247"/>
    <property type="match status" value="1"/>
</dbReference>
<organism evidence="3 4">
    <name type="scientific">Papaver atlanticum</name>
    <dbReference type="NCBI Taxonomy" id="357466"/>
    <lineage>
        <taxon>Eukaryota</taxon>
        <taxon>Viridiplantae</taxon>
        <taxon>Streptophyta</taxon>
        <taxon>Embryophyta</taxon>
        <taxon>Tracheophyta</taxon>
        <taxon>Spermatophyta</taxon>
        <taxon>Magnoliopsida</taxon>
        <taxon>Ranunculales</taxon>
        <taxon>Papaveraceae</taxon>
        <taxon>Papaveroideae</taxon>
        <taxon>Papaver</taxon>
    </lineage>
</organism>
<proteinExistence type="predicted"/>
<sequence length="469" mass="53536">MEEDSTPDRAEIEEIATPDGEENLEPNEEDNLEYMDGSLQQHIAGDLAENSTPDRDVYSTPSMDLIDALIDIPPRELERPVQISLVPSYVKKRNPDAYQPKMVSIGPYHYGKPQLQPMQSHKNRAVNHFLRRSPNMATKQQYVDALMLVYDQLWRSYEQVNQLGNWTRAGFIKLMMIDGIFLLEFLNVLHGNGNDNDYADSDPIFGKRGHVLNYNHVMDDLLLLENQVPYLVLSTLLTVSQGSATEEMENYLGRLMLAPAAIKGHHLLDVYSKGTLGRSERQDPVMGEGATKVSAAELTKTCGMVFKAIATYSDMKFRRRAKTLELPTIIIDKGTIHRFNNLKAYQLLTGDTSMELISYIHLLNFFILSVVDVNTLRSQGIIVSSLDSDEAIVTVMKEIMRDTMAENIDEKSAGIIKLVRKFYDHKSFVYYCFAWFTTRWRLVITVLGSTLFILNFVESVYSIRHYRDH</sequence>
<keyword evidence="4" id="KW-1185">Reference proteome</keyword>
<dbReference type="AlphaFoldDB" id="A0AAD4XMJ5"/>
<keyword evidence="2" id="KW-1133">Transmembrane helix</keyword>
<keyword evidence="2" id="KW-0812">Transmembrane</keyword>
<dbReference type="Proteomes" id="UP001202328">
    <property type="component" value="Unassembled WGS sequence"/>
</dbReference>
<dbReference type="PANTHER" id="PTHR31170">
    <property type="entry name" value="BNAC04G53230D PROTEIN"/>
    <property type="match status" value="1"/>
</dbReference>
<dbReference type="PANTHER" id="PTHR31170:SF25">
    <property type="entry name" value="BNAA09G04570D PROTEIN"/>
    <property type="match status" value="1"/>
</dbReference>
<evidence type="ECO:0000313" key="4">
    <source>
        <dbReference type="Proteomes" id="UP001202328"/>
    </source>
</evidence>
<dbReference type="InterPro" id="IPR004158">
    <property type="entry name" value="DUF247_pln"/>
</dbReference>
<feature type="compositionally biased region" description="Basic and acidic residues" evidence="1">
    <location>
        <begin position="1"/>
        <end position="12"/>
    </location>
</feature>
<feature type="region of interest" description="Disordered" evidence="1">
    <location>
        <begin position="1"/>
        <end position="29"/>
    </location>
</feature>
<evidence type="ECO:0000256" key="2">
    <source>
        <dbReference type="SAM" id="Phobius"/>
    </source>
</evidence>
<comment type="caution">
    <text evidence="3">The sequence shown here is derived from an EMBL/GenBank/DDBJ whole genome shotgun (WGS) entry which is preliminary data.</text>
</comment>
<protein>
    <submittedName>
        <fullName evidence="3">Uncharacterized protein</fullName>
    </submittedName>
</protein>
<feature type="transmembrane region" description="Helical" evidence="2">
    <location>
        <begin position="440"/>
        <end position="457"/>
    </location>
</feature>
<feature type="compositionally biased region" description="Acidic residues" evidence="1">
    <location>
        <begin position="13"/>
        <end position="29"/>
    </location>
</feature>
<evidence type="ECO:0000256" key="1">
    <source>
        <dbReference type="SAM" id="MobiDB-lite"/>
    </source>
</evidence>
<dbReference type="EMBL" id="JAJJMB010008071">
    <property type="protein sequence ID" value="KAI3926020.1"/>
    <property type="molecule type" value="Genomic_DNA"/>
</dbReference>
<gene>
    <name evidence="3" type="ORF">MKW98_028156</name>
</gene>
<evidence type="ECO:0000313" key="3">
    <source>
        <dbReference type="EMBL" id="KAI3926020.1"/>
    </source>
</evidence>
<reference evidence="3" key="1">
    <citation type="submission" date="2022-04" db="EMBL/GenBank/DDBJ databases">
        <title>A functionally conserved STORR gene fusion in Papaver species that diverged 16.8 million years ago.</title>
        <authorList>
            <person name="Catania T."/>
        </authorList>
    </citation>
    <scope>NUCLEOTIDE SEQUENCE</scope>
    <source>
        <strain evidence="3">S-188037</strain>
    </source>
</reference>
<name>A0AAD4XMJ5_9MAGN</name>
<accession>A0AAD4XMJ5</accession>